<organism evidence="1 2">
    <name type="scientific">Panagrellus redivivus</name>
    <name type="common">Microworm</name>
    <dbReference type="NCBI Taxonomy" id="6233"/>
    <lineage>
        <taxon>Eukaryota</taxon>
        <taxon>Metazoa</taxon>
        <taxon>Ecdysozoa</taxon>
        <taxon>Nematoda</taxon>
        <taxon>Chromadorea</taxon>
        <taxon>Rhabditida</taxon>
        <taxon>Tylenchina</taxon>
        <taxon>Panagrolaimomorpha</taxon>
        <taxon>Panagrolaimoidea</taxon>
        <taxon>Panagrolaimidae</taxon>
        <taxon>Panagrellus</taxon>
    </lineage>
</organism>
<name>A0A7E4UM01_PANRE</name>
<reference evidence="2" key="2">
    <citation type="submission" date="2020-10" db="UniProtKB">
        <authorList>
            <consortium name="WormBaseParasite"/>
        </authorList>
    </citation>
    <scope>IDENTIFICATION</scope>
</reference>
<dbReference type="WBParaSite" id="Pan_g10373.t1">
    <property type="protein sequence ID" value="Pan_g10373.t1"/>
    <property type="gene ID" value="Pan_g10373"/>
</dbReference>
<evidence type="ECO:0000313" key="2">
    <source>
        <dbReference type="WBParaSite" id="Pan_g10373.t1"/>
    </source>
</evidence>
<protein>
    <submittedName>
        <fullName evidence="2">Ovule protein</fullName>
    </submittedName>
</protein>
<dbReference type="Proteomes" id="UP000492821">
    <property type="component" value="Unassembled WGS sequence"/>
</dbReference>
<reference evidence="1" key="1">
    <citation type="journal article" date="2013" name="Genetics">
        <title>The draft genome and transcriptome of Panagrellus redivivus are shaped by the harsh demands of a free-living lifestyle.</title>
        <authorList>
            <person name="Srinivasan J."/>
            <person name="Dillman A.R."/>
            <person name="Macchietto M.G."/>
            <person name="Heikkinen L."/>
            <person name="Lakso M."/>
            <person name="Fracchia K.M."/>
            <person name="Antoshechkin I."/>
            <person name="Mortazavi A."/>
            <person name="Wong G."/>
            <person name="Sternberg P.W."/>
        </authorList>
    </citation>
    <scope>NUCLEOTIDE SEQUENCE [LARGE SCALE GENOMIC DNA]</scope>
    <source>
        <strain evidence="1">MT8872</strain>
    </source>
</reference>
<dbReference type="AlphaFoldDB" id="A0A7E4UM01"/>
<proteinExistence type="predicted"/>
<accession>A0A7E4UM01</accession>
<keyword evidence="1" id="KW-1185">Reference proteome</keyword>
<sequence length="80" mass="9373">MSKVKAMLTDPTPLLFVTNMRSFNYHSSRGPFRLIWQHLASAKTHKMTFTLRNNALCDSHQTWINSRTLTPRLTSYNFLE</sequence>
<evidence type="ECO:0000313" key="1">
    <source>
        <dbReference type="Proteomes" id="UP000492821"/>
    </source>
</evidence>